<accession>A0A0H5FS26</accession>
<sequence>MNSTPVVPDLSTWADIIVGILFFAAFGFGTEALALYSRVTKLLKIRQASSVQSGDESSLGNVAKVGIRSDGRLESGNGWEADGALENSDLRPFHVLYPQQDFGAGRGVKVVVEQEVV</sequence>
<dbReference type="AlphaFoldDB" id="A0A0H5FS26"/>
<evidence type="ECO:0000313" key="2">
    <source>
        <dbReference type="EMBL" id="CRX79157.1"/>
    </source>
</evidence>
<keyword evidence="1" id="KW-0812">Transmembrane</keyword>
<evidence type="ECO:0008006" key="3">
    <source>
        <dbReference type="Google" id="ProtNLM"/>
    </source>
</evidence>
<feature type="transmembrane region" description="Helical" evidence="1">
    <location>
        <begin position="12"/>
        <end position="36"/>
    </location>
</feature>
<name>A0A0H5FS26_9BASI</name>
<protein>
    <recommendedName>
        <fullName evidence="3">Copper transporter</fullName>
    </recommendedName>
</protein>
<organism evidence="2">
    <name type="scientific">Leucosporidium scottii</name>
    <dbReference type="NCBI Taxonomy" id="5278"/>
    <lineage>
        <taxon>Eukaryota</taxon>
        <taxon>Fungi</taxon>
        <taxon>Dikarya</taxon>
        <taxon>Basidiomycota</taxon>
        <taxon>Pucciniomycotina</taxon>
        <taxon>Microbotryomycetes</taxon>
        <taxon>Leucosporidiales</taxon>
        <taxon>Leucosporidium</taxon>
    </lineage>
</organism>
<keyword evidence="1" id="KW-1133">Transmembrane helix</keyword>
<reference evidence="2" key="1">
    <citation type="submission" date="2015-06" db="EMBL/GenBank/DDBJ databases">
        <title>Genetic Architecture Underlying Mating-Type Determination in the Yeast Leucosporidium scottii and the Evolution of Mating Systems in Basidiomycetes.</title>
        <authorList>
            <person name="Maia T.M."/>
            <person name="Lopes S."/>
            <person name="Almeida J.M.G.C.F."/>
            <person name="Rosa L.H."/>
            <person name="Sampaio J.P."/>
            <person name="Goncalves P."/>
            <person name="Coelho M.A."/>
        </authorList>
    </citation>
    <scope>NUCLEOTIDE SEQUENCE</scope>
</reference>
<dbReference type="EMBL" id="LN868509">
    <property type="protein sequence ID" value="CRX79157.1"/>
    <property type="molecule type" value="Genomic_DNA"/>
</dbReference>
<keyword evidence="1" id="KW-0472">Membrane</keyword>
<evidence type="ECO:0000256" key="1">
    <source>
        <dbReference type="SAM" id="Phobius"/>
    </source>
</evidence>
<proteinExistence type="predicted"/>